<protein>
    <submittedName>
        <fullName evidence="2">F-box domain-containing protein</fullName>
    </submittedName>
</protein>
<dbReference type="SMART" id="SM00256">
    <property type="entry name" value="FBOX"/>
    <property type="match status" value="1"/>
</dbReference>
<dbReference type="InterPro" id="IPR036047">
    <property type="entry name" value="F-box-like_dom_sf"/>
</dbReference>
<evidence type="ECO:0000259" key="1">
    <source>
        <dbReference type="PROSITE" id="PS50181"/>
    </source>
</evidence>
<comment type="caution">
    <text evidence="2">The sequence shown here is derived from an EMBL/GenBank/DDBJ whole genome shotgun (WGS) entry which is preliminary data.</text>
</comment>
<sequence>MQRLPIEIMSYIADSLDLHDIFNLSLTCSQFRYIAYNDDICRAALETNASYSAEVQNARTSKEYARSLRRLVKTQNAIAAAAPYSVALVAQADEYVYCDGMLCYTHGHESLRLLHLHESAGSEIVIDIRSLLLSALGTDIRDSRCKFRPIHFACGIVTCLYSPPKSGGRSRLIILDIQQKRLLSAHRLESTSKLFVRNNNEHLYYGTHSLTGDDGFKRWALKRFNICKDQWAPGHLELEDLVGSDIGATVCFDLFGNYFYGISSLNSFEVYENDWTSYYYGFRLPFRRRLRGLRIRLRKRYWNQ</sequence>
<gene>
    <name evidence="2" type="ORF">LX32DRAFT_669772</name>
</gene>
<dbReference type="Proteomes" id="UP001232148">
    <property type="component" value="Unassembled WGS sequence"/>
</dbReference>
<dbReference type="Pfam" id="PF12937">
    <property type="entry name" value="F-box-like"/>
    <property type="match status" value="1"/>
</dbReference>
<evidence type="ECO:0000313" key="2">
    <source>
        <dbReference type="EMBL" id="KAK2034615.1"/>
    </source>
</evidence>
<dbReference type="AlphaFoldDB" id="A0AAD9HT01"/>
<organism evidence="2 3">
    <name type="scientific">Colletotrichum zoysiae</name>
    <dbReference type="NCBI Taxonomy" id="1216348"/>
    <lineage>
        <taxon>Eukaryota</taxon>
        <taxon>Fungi</taxon>
        <taxon>Dikarya</taxon>
        <taxon>Ascomycota</taxon>
        <taxon>Pezizomycotina</taxon>
        <taxon>Sordariomycetes</taxon>
        <taxon>Hypocreomycetidae</taxon>
        <taxon>Glomerellales</taxon>
        <taxon>Glomerellaceae</taxon>
        <taxon>Colletotrichum</taxon>
        <taxon>Colletotrichum graminicola species complex</taxon>
    </lineage>
</organism>
<dbReference type="InterPro" id="IPR001810">
    <property type="entry name" value="F-box_dom"/>
</dbReference>
<name>A0AAD9HT01_9PEZI</name>
<accession>A0AAD9HT01</accession>
<dbReference type="EMBL" id="MU842813">
    <property type="protein sequence ID" value="KAK2034615.1"/>
    <property type="molecule type" value="Genomic_DNA"/>
</dbReference>
<dbReference type="PROSITE" id="PS50181">
    <property type="entry name" value="FBOX"/>
    <property type="match status" value="1"/>
</dbReference>
<keyword evidence="3" id="KW-1185">Reference proteome</keyword>
<feature type="domain" description="F-box" evidence="1">
    <location>
        <begin position="1"/>
        <end position="44"/>
    </location>
</feature>
<proteinExistence type="predicted"/>
<dbReference type="SUPFAM" id="SSF81383">
    <property type="entry name" value="F-box domain"/>
    <property type="match status" value="1"/>
</dbReference>
<reference evidence="2" key="1">
    <citation type="submission" date="2021-06" db="EMBL/GenBank/DDBJ databases">
        <title>Comparative genomics, transcriptomics and evolutionary studies reveal genomic signatures of adaptation to plant cell wall in hemibiotrophic fungi.</title>
        <authorList>
            <consortium name="DOE Joint Genome Institute"/>
            <person name="Baroncelli R."/>
            <person name="Diaz J.F."/>
            <person name="Benocci T."/>
            <person name="Peng M."/>
            <person name="Battaglia E."/>
            <person name="Haridas S."/>
            <person name="Andreopoulos W."/>
            <person name="Labutti K."/>
            <person name="Pangilinan J."/>
            <person name="Floch G.L."/>
            <person name="Makela M.R."/>
            <person name="Henrissat B."/>
            <person name="Grigoriev I.V."/>
            <person name="Crouch J.A."/>
            <person name="De Vries R.P."/>
            <person name="Sukno S.A."/>
            <person name="Thon M.R."/>
        </authorList>
    </citation>
    <scope>NUCLEOTIDE SEQUENCE</scope>
    <source>
        <strain evidence="2">MAFF235873</strain>
    </source>
</reference>
<dbReference type="CDD" id="cd09917">
    <property type="entry name" value="F-box_SF"/>
    <property type="match status" value="1"/>
</dbReference>
<evidence type="ECO:0000313" key="3">
    <source>
        <dbReference type="Proteomes" id="UP001232148"/>
    </source>
</evidence>
<dbReference type="Gene3D" id="1.20.1280.50">
    <property type="match status" value="1"/>
</dbReference>